<dbReference type="AlphaFoldDB" id="A0A8H4VLJ1"/>
<sequence length="229" mass="25306">MQHISASSIHTDLPSRIAYLQSFLNVTSSDGEALLAAAPLIAPLIPSILDAVYVKLLSYDITAKAFVPKNTDYEGETVKNVQELTLEHPQIAMRKDFLKNYLVRLVTTKDLSPTSSFWTYLNNVGIMHTGQPGFKHRQNRPDLKVDYIHMGALLGYVEDMVVGAVMEMEGVDVVMKTRVLRALNKVLWIQNDLFARHYVSSEEGGEAITPPPEHEALAGAKGGCPFSGH</sequence>
<dbReference type="PANTHER" id="PTHR42071">
    <property type="entry name" value="PROTOGLOBIN DOMAIN-CONTAINING PROTEIN"/>
    <property type="match status" value="1"/>
</dbReference>
<dbReference type="InterPro" id="IPR012292">
    <property type="entry name" value="Globin/Proto"/>
</dbReference>
<dbReference type="PANTHER" id="PTHR42071:SF1">
    <property type="entry name" value="GLOBIN-SENSOR DOMAIN-CONTAINING PROTEIN"/>
    <property type="match status" value="1"/>
</dbReference>
<accession>A0A8H4VLJ1</accession>
<dbReference type="GO" id="GO:0019825">
    <property type="term" value="F:oxygen binding"/>
    <property type="evidence" value="ECO:0007669"/>
    <property type="project" value="InterPro"/>
</dbReference>
<keyword evidence="4" id="KW-1185">Reference proteome</keyword>
<proteinExistence type="predicted"/>
<dbReference type="Proteomes" id="UP000566819">
    <property type="component" value="Unassembled WGS sequence"/>
</dbReference>
<comment type="caution">
    <text evidence="3">The sequence shown here is derived from an EMBL/GenBank/DDBJ whole genome shotgun (WGS) entry which is preliminary data.</text>
</comment>
<dbReference type="InterPro" id="IPR044398">
    <property type="entry name" value="Globin-sensor_dom"/>
</dbReference>
<gene>
    <name evidence="3" type="ORF">G7Y89_g15415</name>
</gene>
<dbReference type="EMBL" id="JAAMPI010002393">
    <property type="protein sequence ID" value="KAF4614323.1"/>
    <property type="molecule type" value="Genomic_DNA"/>
</dbReference>
<feature type="domain" description="Globin-sensor" evidence="2">
    <location>
        <begin position="15"/>
        <end position="203"/>
    </location>
</feature>
<evidence type="ECO:0000313" key="3">
    <source>
        <dbReference type="EMBL" id="KAF4614323.1"/>
    </source>
</evidence>
<organism evidence="3 4">
    <name type="scientific">Cudoniella acicularis</name>
    <dbReference type="NCBI Taxonomy" id="354080"/>
    <lineage>
        <taxon>Eukaryota</taxon>
        <taxon>Fungi</taxon>
        <taxon>Dikarya</taxon>
        <taxon>Ascomycota</taxon>
        <taxon>Pezizomycotina</taxon>
        <taxon>Leotiomycetes</taxon>
        <taxon>Helotiales</taxon>
        <taxon>Tricladiaceae</taxon>
        <taxon>Cudoniella</taxon>
    </lineage>
</organism>
<evidence type="ECO:0000313" key="4">
    <source>
        <dbReference type="Proteomes" id="UP000566819"/>
    </source>
</evidence>
<name>A0A8H4VLJ1_9HELO</name>
<evidence type="ECO:0000259" key="2">
    <source>
        <dbReference type="Pfam" id="PF11563"/>
    </source>
</evidence>
<feature type="region of interest" description="Disordered" evidence="1">
    <location>
        <begin position="204"/>
        <end position="229"/>
    </location>
</feature>
<evidence type="ECO:0000256" key="1">
    <source>
        <dbReference type="SAM" id="MobiDB-lite"/>
    </source>
</evidence>
<dbReference type="OrthoDB" id="10027058at2759"/>
<dbReference type="Gene3D" id="1.10.490.10">
    <property type="entry name" value="Globins"/>
    <property type="match status" value="1"/>
</dbReference>
<dbReference type="GO" id="GO:0020037">
    <property type="term" value="F:heme binding"/>
    <property type="evidence" value="ECO:0007669"/>
    <property type="project" value="InterPro"/>
</dbReference>
<dbReference type="Pfam" id="PF11563">
    <property type="entry name" value="Protoglobin"/>
    <property type="match status" value="1"/>
</dbReference>
<reference evidence="3 4" key="1">
    <citation type="submission" date="2020-03" db="EMBL/GenBank/DDBJ databases">
        <title>Draft Genome Sequence of Cudoniella acicularis.</title>
        <authorList>
            <person name="Buettner E."/>
            <person name="Kellner H."/>
        </authorList>
    </citation>
    <scope>NUCLEOTIDE SEQUENCE [LARGE SCALE GENOMIC DNA]</scope>
    <source>
        <strain evidence="3 4">DSM 108380</strain>
    </source>
</reference>
<protein>
    <recommendedName>
        <fullName evidence="2">Globin-sensor domain-containing protein</fullName>
    </recommendedName>
</protein>